<evidence type="ECO:0000256" key="9">
    <source>
        <dbReference type="ARBA" id="ARBA00049893"/>
    </source>
</evidence>
<proteinExistence type="inferred from homology"/>
<evidence type="ECO:0000313" key="11">
    <source>
        <dbReference type="EMBL" id="SLN50224.1"/>
    </source>
</evidence>
<reference evidence="11 12" key="1">
    <citation type="submission" date="2017-03" db="EMBL/GenBank/DDBJ databases">
        <authorList>
            <person name="Afonso C.L."/>
            <person name="Miller P.J."/>
            <person name="Scott M.A."/>
            <person name="Spackman E."/>
            <person name="Goraichik I."/>
            <person name="Dimitrov K.M."/>
            <person name="Suarez D.L."/>
            <person name="Swayne D.E."/>
        </authorList>
    </citation>
    <scope>NUCLEOTIDE SEQUENCE [LARGE SCALE GENOMIC DNA]</scope>
    <source>
        <strain evidence="11 12">CECT 8397</strain>
    </source>
</reference>
<comment type="catalytic activity">
    <reaction evidence="9">
        <text>S-methyl-5'-thioadenosine + phosphate = 5-(methylsulfanyl)-alpha-D-ribose 1-phosphate + adenine</text>
        <dbReference type="Rhea" id="RHEA:11852"/>
        <dbReference type="ChEBI" id="CHEBI:16708"/>
        <dbReference type="ChEBI" id="CHEBI:17509"/>
        <dbReference type="ChEBI" id="CHEBI:43474"/>
        <dbReference type="ChEBI" id="CHEBI:58533"/>
        <dbReference type="EC" id="2.4.2.28"/>
    </reaction>
    <physiologicalReaction direction="left-to-right" evidence="9">
        <dbReference type="Rhea" id="RHEA:11853"/>
    </physiologicalReaction>
</comment>
<keyword evidence="12" id="KW-1185">Reference proteome</keyword>
<dbReference type="PANTHER" id="PTHR30616:SF2">
    <property type="entry name" value="PURINE NUCLEOSIDE PHOSPHORYLASE LACC1"/>
    <property type="match status" value="1"/>
</dbReference>
<dbReference type="Proteomes" id="UP000193623">
    <property type="component" value="Unassembled WGS sequence"/>
</dbReference>
<dbReference type="InterPro" id="IPR038371">
    <property type="entry name" value="Cu_polyphenol_OxRdtase_sf"/>
</dbReference>
<comment type="catalytic activity">
    <reaction evidence="1">
        <text>inosine + phosphate = alpha-D-ribose 1-phosphate + hypoxanthine</text>
        <dbReference type="Rhea" id="RHEA:27646"/>
        <dbReference type="ChEBI" id="CHEBI:17368"/>
        <dbReference type="ChEBI" id="CHEBI:17596"/>
        <dbReference type="ChEBI" id="CHEBI:43474"/>
        <dbReference type="ChEBI" id="CHEBI:57720"/>
        <dbReference type="EC" id="2.4.2.1"/>
    </reaction>
    <physiologicalReaction direction="left-to-right" evidence="1">
        <dbReference type="Rhea" id="RHEA:27647"/>
    </physiologicalReaction>
</comment>
<comment type="catalytic activity">
    <reaction evidence="7">
        <text>adenosine + H2O + H(+) = inosine + NH4(+)</text>
        <dbReference type="Rhea" id="RHEA:24408"/>
        <dbReference type="ChEBI" id="CHEBI:15377"/>
        <dbReference type="ChEBI" id="CHEBI:15378"/>
        <dbReference type="ChEBI" id="CHEBI:16335"/>
        <dbReference type="ChEBI" id="CHEBI:17596"/>
        <dbReference type="ChEBI" id="CHEBI:28938"/>
        <dbReference type="EC" id="3.5.4.4"/>
    </reaction>
    <physiologicalReaction direction="left-to-right" evidence="7">
        <dbReference type="Rhea" id="RHEA:24409"/>
    </physiologicalReaction>
</comment>
<accession>A0A1Y5SWN6</accession>
<evidence type="ECO:0000256" key="4">
    <source>
        <dbReference type="ARBA" id="ARBA00022723"/>
    </source>
</evidence>
<dbReference type="OrthoDB" id="4279at2"/>
<evidence type="ECO:0000256" key="10">
    <source>
        <dbReference type="RuleBase" id="RU361274"/>
    </source>
</evidence>
<evidence type="ECO:0000256" key="8">
    <source>
        <dbReference type="ARBA" id="ARBA00048968"/>
    </source>
</evidence>
<evidence type="ECO:0000256" key="3">
    <source>
        <dbReference type="ARBA" id="ARBA00022679"/>
    </source>
</evidence>
<evidence type="ECO:0000256" key="7">
    <source>
        <dbReference type="ARBA" id="ARBA00047989"/>
    </source>
</evidence>
<dbReference type="AlphaFoldDB" id="A0A1Y5SWN6"/>
<keyword evidence="5" id="KW-0378">Hydrolase</keyword>
<evidence type="ECO:0000313" key="12">
    <source>
        <dbReference type="Proteomes" id="UP000193623"/>
    </source>
</evidence>
<comment type="similarity">
    <text evidence="2 10">Belongs to the purine nucleoside phosphorylase YfiH/LACC1 family.</text>
</comment>
<evidence type="ECO:0000256" key="5">
    <source>
        <dbReference type="ARBA" id="ARBA00022801"/>
    </source>
</evidence>
<dbReference type="CDD" id="cd16833">
    <property type="entry name" value="YfiH"/>
    <property type="match status" value="1"/>
</dbReference>
<dbReference type="SUPFAM" id="SSF64438">
    <property type="entry name" value="CNF1/YfiH-like putative cysteine hydrolases"/>
    <property type="match status" value="1"/>
</dbReference>
<name>A0A1Y5SWN6_9RHOB</name>
<evidence type="ECO:0000256" key="6">
    <source>
        <dbReference type="ARBA" id="ARBA00022833"/>
    </source>
</evidence>
<keyword evidence="4" id="KW-0479">Metal-binding</keyword>
<dbReference type="InterPro" id="IPR011324">
    <property type="entry name" value="Cytotoxic_necrot_fac-like_cat"/>
</dbReference>
<organism evidence="11 12">
    <name type="scientific">Pseudooctadecabacter jejudonensis</name>
    <dbReference type="NCBI Taxonomy" id="1391910"/>
    <lineage>
        <taxon>Bacteria</taxon>
        <taxon>Pseudomonadati</taxon>
        <taxon>Pseudomonadota</taxon>
        <taxon>Alphaproteobacteria</taxon>
        <taxon>Rhodobacterales</taxon>
        <taxon>Paracoccaceae</taxon>
        <taxon>Pseudooctadecabacter</taxon>
    </lineage>
</organism>
<dbReference type="NCBIfam" id="TIGR00726">
    <property type="entry name" value="peptidoglycan editing factor PgeF"/>
    <property type="match status" value="1"/>
</dbReference>
<dbReference type="GO" id="GO:0016787">
    <property type="term" value="F:hydrolase activity"/>
    <property type="evidence" value="ECO:0007669"/>
    <property type="project" value="UniProtKB-KW"/>
</dbReference>
<dbReference type="EMBL" id="FWFT01000004">
    <property type="protein sequence ID" value="SLN50224.1"/>
    <property type="molecule type" value="Genomic_DNA"/>
</dbReference>
<protein>
    <recommendedName>
        <fullName evidence="10">Purine nucleoside phosphorylase</fullName>
    </recommendedName>
</protein>
<dbReference type="GO" id="GO:0005507">
    <property type="term" value="F:copper ion binding"/>
    <property type="evidence" value="ECO:0007669"/>
    <property type="project" value="TreeGrafter"/>
</dbReference>
<dbReference type="GO" id="GO:0017061">
    <property type="term" value="F:S-methyl-5-thioadenosine phosphorylase activity"/>
    <property type="evidence" value="ECO:0007669"/>
    <property type="project" value="UniProtKB-EC"/>
</dbReference>
<sequence length="254" mass="27186">MTLDIITADALTPFQHGFFTRKGGASSGVFEGLNCGMGSTDQHQAVTINRSRVADAMGVPLHALMGVHQVHSPDVVTITSPTPDRPKADALVTNQPGLALSILTADCQPVLFADPNAGVIGAAHAGWKGALAGVLENTLTAMESLGANRANTTAIIGPSISQRAYEVGPEFFEDFITQDPAFARFFAQGTGDRMMFDLPALGLYRLREAGVGHAEWTRHCTYSDPDRFFSYRRATHQKEADYGRLIAAIALPQA</sequence>
<dbReference type="InterPro" id="IPR003730">
    <property type="entry name" value="Cu_polyphenol_OxRdtase"/>
</dbReference>
<dbReference type="PANTHER" id="PTHR30616">
    <property type="entry name" value="UNCHARACTERIZED PROTEIN YFIH"/>
    <property type="match status" value="1"/>
</dbReference>
<keyword evidence="6" id="KW-0862">Zinc</keyword>
<dbReference type="Gene3D" id="3.60.140.10">
    <property type="entry name" value="CNF1/YfiH-like putative cysteine hydrolases"/>
    <property type="match status" value="1"/>
</dbReference>
<dbReference type="RefSeq" id="WP_085865016.1">
    <property type="nucleotide sequence ID" value="NZ_FWFT01000004.1"/>
</dbReference>
<gene>
    <name evidence="11" type="primary">yfiH</name>
    <name evidence="11" type="ORF">PSJ8397_02616</name>
</gene>
<evidence type="ECO:0000256" key="2">
    <source>
        <dbReference type="ARBA" id="ARBA00007353"/>
    </source>
</evidence>
<dbReference type="Pfam" id="PF02578">
    <property type="entry name" value="Cu-oxidase_4"/>
    <property type="match status" value="1"/>
</dbReference>
<comment type="catalytic activity">
    <reaction evidence="8">
        <text>adenosine + phosphate = alpha-D-ribose 1-phosphate + adenine</text>
        <dbReference type="Rhea" id="RHEA:27642"/>
        <dbReference type="ChEBI" id="CHEBI:16335"/>
        <dbReference type="ChEBI" id="CHEBI:16708"/>
        <dbReference type="ChEBI" id="CHEBI:43474"/>
        <dbReference type="ChEBI" id="CHEBI:57720"/>
        <dbReference type="EC" id="2.4.2.1"/>
    </reaction>
    <physiologicalReaction direction="left-to-right" evidence="8">
        <dbReference type="Rhea" id="RHEA:27643"/>
    </physiologicalReaction>
</comment>
<keyword evidence="3" id="KW-0808">Transferase</keyword>
<evidence type="ECO:0000256" key="1">
    <source>
        <dbReference type="ARBA" id="ARBA00000553"/>
    </source>
</evidence>